<dbReference type="InterPro" id="IPR036568">
    <property type="entry name" value="GGCT-like_sf"/>
</dbReference>
<dbReference type="Proteomes" id="UP001283361">
    <property type="component" value="Unassembled WGS sequence"/>
</dbReference>
<evidence type="ECO:0000256" key="4">
    <source>
        <dbReference type="PIRSR" id="PIRSR617939-2"/>
    </source>
</evidence>
<dbReference type="InterPro" id="IPR017939">
    <property type="entry name" value="G-Glutamylcylcotransferase"/>
</dbReference>
<dbReference type="PANTHER" id="PTHR12935:SF0">
    <property type="entry name" value="GAMMA-GLUTAMYLCYCLOTRANSFERASE"/>
    <property type="match status" value="1"/>
</dbReference>
<protein>
    <recommendedName>
        <fullName evidence="1">gamma-glutamylcyclotransferase</fullName>
        <ecNumber evidence="1">4.3.2.9</ecNumber>
    </recommendedName>
</protein>
<dbReference type="CDD" id="cd06661">
    <property type="entry name" value="GGCT_like"/>
    <property type="match status" value="1"/>
</dbReference>
<evidence type="ECO:0000256" key="3">
    <source>
        <dbReference type="PIRSR" id="PIRSR617939-1"/>
    </source>
</evidence>
<reference evidence="5" key="1">
    <citation type="journal article" date="2023" name="G3 (Bethesda)">
        <title>A reference genome for the long-term kleptoplast-retaining sea slug Elysia crispata morphotype clarki.</title>
        <authorList>
            <person name="Eastman K.E."/>
            <person name="Pendleton A.L."/>
            <person name="Shaikh M.A."/>
            <person name="Suttiyut T."/>
            <person name="Ogas R."/>
            <person name="Tomko P."/>
            <person name="Gavelis G."/>
            <person name="Widhalm J.R."/>
            <person name="Wisecaver J.H."/>
        </authorList>
    </citation>
    <scope>NUCLEOTIDE SEQUENCE</scope>
    <source>
        <strain evidence="5">ECLA1</strain>
    </source>
</reference>
<feature type="binding site" evidence="4">
    <location>
        <position position="195"/>
    </location>
    <ligand>
        <name>substrate</name>
    </ligand>
</feature>
<evidence type="ECO:0000256" key="2">
    <source>
        <dbReference type="ARBA" id="ARBA00023239"/>
    </source>
</evidence>
<dbReference type="Gene3D" id="3.10.490.10">
    <property type="entry name" value="Gamma-glutamyl cyclotransferase-like"/>
    <property type="match status" value="1"/>
</dbReference>
<proteinExistence type="predicted"/>
<accession>A0AAE0YVA1</accession>
<sequence length="251" mass="28306">MQIFTIIQSTIIRNAKKILIAMSALHLAADQKFADFEKPCGSIFSINQSASSGNMAHQAVKDTFKYFAYGSNLLRERILINNPSAKFYGIGKLNGYTIAFDSPEGVSTDRWFGGGATIHKVNSPSHVYGVIWDIHNSDLESLDRQESVYNALQVDVEVISQSQPEITEQTSAEVVQCRTYQMFKGKGNTLPSPYYKKVILMGARQNGLPEDYIRFVERLPDNQVTEEPVAYKKVMEMLKQMHGTETQEYDQ</sequence>
<organism evidence="5 6">
    <name type="scientific">Elysia crispata</name>
    <name type="common">lettuce slug</name>
    <dbReference type="NCBI Taxonomy" id="231223"/>
    <lineage>
        <taxon>Eukaryota</taxon>
        <taxon>Metazoa</taxon>
        <taxon>Spiralia</taxon>
        <taxon>Lophotrochozoa</taxon>
        <taxon>Mollusca</taxon>
        <taxon>Gastropoda</taxon>
        <taxon>Heterobranchia</taxon>
        <taxon>Euthyneura</taxon>
        <taxon>Panpulmonata</taxon>
        <taxon>Sacoglossa</taxon>
        <taxon>Placobranchoidea</taxon>
        <taxon>Plakobranchidae</taxon>
        <taxon>Elysia</taxon>
    </lineage>
</organism>
<dbReference type="GO" id="GO:0003839">
    <property type="term" value="F:gamma-glutamylcyclotransferase activity"/>
    <property type="evidence" value="ECO:0007669"/>
    <property type="project" value="UniProtKB-EC"/>
</dbReference>
<dbReference type="PANTHER" id="PTHR12935">
    <property type="entry name" value="GAMMA-GLUTAMYLCYCLOTRANSFERASE"/>
    <property type="match status" value="1"/>
</dbReference>
<dbReference type="SUPFAM" id="SSF110857">
    <property type="entry name" value="Gamma-glutamyl cyclotransferase-like"/>
    <property type="match status" value="1"/>
</dbReference>
<dbReference type="EMBL" id="JAWDGP010005302">
    <property type="protein sequence ID" value="KAK3757969.1"/>
    <property type="molecule type" value="Genomic_DNA"/>
</dbReference>
<name>A0AAE0YVA1_9GAST</name>
<gene>
    <name evidence="5" type="ORF">RRG08_058283</name>
</gene>
<evidence type="ECO:0000313" key="5">
    <source>
        <dbReference type="EMBL" id="KAK3757969.1"/>
    </source>
</evidence>
<dbReference type="EC" id="4.3.2.9" evidence="1"/>
<evidence type="ECO:0000313" key="6">
    <source>
        <dbReference type="Proteomes" id="UP001283361"/>
    </source>
</evidence>
<comment type="caution">
    <text evidence="5">The sequence shown here is derived from an EMBL/GenBank/DDBJ whole genome shotgun (WGS) entry which is preliminary data.</text>
</comment>
<keyword evidence="2" id="KW-0456">Lyase</keyword>
<keyword evidence="6" id="KW-1185">Reference proteome</keyword>
<dbReference type="Pfam" id="PF13772">
    <property type="entry name" value="AIG2_2"/>
    <property type="match status" value="1"/>
</dbReference>
<feature type="binding site" evidence="4">
    <location>
        <begin position="66"/>
        <end position="71"/>
    </location>
    <ligand>
        <name>substrate</name>
    </ligand>
</feature>
<feature type="active site" description="Proton acceptor" evidence="3">
    <location>
        <position position="146"/>
    </location>
</feature>
<dbReference type="AlphaFoldDB" id="A0AAE0YVA1"/>
<dbReference type="InterPro" id="IPR013024">
    <property type="entry name" value="GGCT-like"/>
</dbReference>
<evidence type="ECO:0000256" key="1">
    <source>
        <dbReference type="ARBA" id="ARBA00012346"/>
    </source>
</evidence>